<keyword evidence="3" id="KW-1185">Reference proteome</keyword>
<evidence type="ECO:0008006" key="4">
    <source>
        <dbReference type="Google" id="ProtNLM"/>
    </source>
</evidence>
<dbReference type="Proteomes" id="UP000003330">
    <property type="component" value="Unassembled WGS sequence"/>
</dbReference>
<evidence type="ECO:0000256" key="1">
    <source>
        <dbReference type="SAM" id="SignalP"/>
    </source>
</evidence>
<dbReference type="EMBL" id="AEUX02000005">
    <property type="protein sequence ID" value="EHI70284.1"/>
    <property type="molecule type" value="Genomic_DNA"/>
</dbReference>
<reference evidence="2 3" key="1">
    <citation type="journal article" date="2014" name="Int. J. Syst. Evol. Microbiol.">
        <title>Phylogenomics and the dynamic genome evolution of the genus Streptococcus.</title>
        <authorList>
            <consortium name="The Broad Institute Genome Sequencing Platform"/>
            <person name="Richards V.P."/>
            <person name="Palmer S.R."/>
            <person name="Pavinski Bitar P.D."/>
            <person name="Qin X."/>
            <person name="Weinstock G.M."/>
            <person name="Highlander S.K."/>
            <person name="Town C.D."/>
            <person name="Burne R.A."/>
            <person name="Stanhope M.J."/>
        </authorList>
    </citation>
    <scope>NUCLEOTIDE SEQUENCE [LARGE SCALE GENOMIC DNA]</scope>
    <source>
        <strain evidence="2 3">707-05</strain>
    </source>
</reference>
<keyword evidence="1" id="KW-0732">Signal</keyword>
<comment type="caution">
    <text evidence="2">The sequence shown here is derived from an EMBL/GenBank/DDBJ whole genome shotgun (WGS) entry which is preliminary data.</text>
</comment>
<evidence type="ECO:0000313" key="2">
    <source>
        <dbReference type="EMBL" id="EHI70284.1"/>
    </source>
</evidence>
<accession>G5K1H4</accession>
<evidence type="ECO:0000313" key="3">
    <source>
        <dbReference type="Proteomes" id="UP000003330"/>
    </source>
</evidence>
<organism evidence="2 3">
    <name type="scientific">Streptococcus ictaluri 707-05</name>
    <dbReference type="NCBI Taxonomy" id="764299"/>
    <lineage>
        <taxon>Bacteria</taxon>
        <taxon>Bacillati</taxon>
        <taxon>Bacillota</taxon>
        <taxon>Bacilli</taxon>
        <taxon>Lactobacillales</taxon>
        <taxon>Streptococcaceae</taxon>
        <taxon>Streptococcus</taxon>
    </lineage>
</organism>
<sequence length="60" mass="6558">MGKMTTKKTVTQRLTRLALLSAACLTIAASASSVKADENNQQLLDQAIAKVEGYRNVYRD</sequence>
<proteinExistence type="predicted"/>
<feature type="chain" id="PRO_5003479608" description="Cross-wall-targeting lipoprotein signal" evidence="1">
    <location>
        <begin position="37"/>
        <end position="60"/>
    </location>
</feature>
<name>G5K1H4_9STRE</name>
<dbReference type="AlphaFoldDB" id="G5K1H4"/>
<gene>
    <name evidence="2" type="ORF">STRIC_2232</name>
</gene>
<feature type="signal peptide" evidence="1">
    <location>
        <begin position="1"/>
        <end position="36"/>
    </location>
</feature>
<protein>
    <recommendedName>
        <fullName evidence="4">Cross-wall-targeting lipoprotein signal</fullName>
    </recommendedName>
</protein>